<protein>
    <recommendedName>
        <fullName evidence="5">Protein quiver</fullName>
    </recommendedName>
</protein>
<organism evidence="3 4">
    <name type="scientific">Pinctada imbricata</name>
    <name type="common">Atlantic pearl-oyster</name>
    <name type="synonym">Pinctada martensii</name>
    <dbReference type="NCBI Taxonomy" id="66713"/>
    <lineage>
        <taxon>Eukaryota</taxon>
        <taxon>Metazoa</taxon>
        <taxon>Spiralia</taxon>
        <taxon>Lophotrochozoa</taxon>
        <taxon>Mollusca</taxon>
        <taxon>Bivalvia</taxon>
        <taxon>Autobranchia</taxon>
        <taxon>Pteriomorphia</taxon>
        <taxon>Pterioida</taxon>
        <taxon>Pterioidea</taxon>
        <taxon>Pteriidae</taxon>
        <taxon>Pinctada</taxon>
    </lineage>
</organism>
<evidence type="ECO:0000313" key="4">
    <source>
        <dbReference type="Proteomes" id="UP001186944"/>
    </source>
</evidence>
<dbReference type="GO" id="GO:0030431">
    <property type="term" value="P:sleep"/>
    <property type="evidence" value="ECO:0007669"/>
    <property type="project" value="InterPro"/>
</dbReference>
<keyword evidence="4" id="KW-1185">Reference proteome</keyword>
<name>A0AA89BQM1_PINIB</name>
<dbReference type="PANTHER" id="PTHR38332">
    <property type="entry name" value="PROTEIN CBG11604"/>
    <property type="match status" value="1"/>
</dbReference>
<gene>
    <name evidence="3" type="ORF">FSP39_022341</name>
</gene>
<dbReference type="Pfam" id="PF17064">
    <property type="entry name" value="QVR"/>
    <property type="match status" value="1"/>
</dbReference>
<evidence type="ECO:0008006" key="5">
    <source>
        <dbReference type="Google" id="ProtNLM"/>
    </source>
</evidence>
<dbReference type="PANTHER" id="PTHR38332:SF1">
    <property type="entry name" value="RE49668P"/>
    <property type="match status" value="1"/>
</dbReference>
<evidence type="ECO:0000313" key="3">
    <source>
        <dbReference type="EMBL" id="KAK3091750.1"/>
    </source>
</evidence>
<dbReference type="AlphaFoldDB" id="A0AA89BQM1"/>
<proteinExistence type="predicted"/>
<keyword evidence="2" id="KW-0325">Glycoprotein</keyword>
<accession>A0AA89BQM1</accession>
<feature type="non-terminal residue" evidence="3">
    <location>
        <position position="1"/>
    </location>
</feature>
<dbReference type="Proteomes" id="UP001186944">
    <property type="component" value="Unassembled WGS sequence"/>
</dbReference>
<comment type="caution">
    <text evidence="3">The sequence shown here is derived from an EMBL/GenBank/DDBJ whole genome shotgun (WGS) entry which is preliminary data.</text>
</comment>
<dbReference type="InterPro" id="IPR031424">
    <property type="entry name" value="QVR-like"/>
</dbReference>
<reference evidence="3" key="1">
    <citation type="submission" date="2019-08" db="EMBL/GenBank/DDBJ databases">
        <title>The improved chromosome-level genome for the pearl oyster Pinctada fucata martensii using PacBio sequencing and Hi-C.</title>
        <authorList>
            <person name="Zheng Z."/>
        </authorList>
    </citation>
    <scope>NUCLEOTIDE SEQUENCE</scope>
    <source>
        <strain evidence="3">ZZ-2019</strain>
        <tissue evidence="3">Adductor muscle</tissue>
    </source>
</reference>
<sequence>VFSIDCYECTSVNGDNRLCDDKFRRDLTTAMFISRKCDFGYFKGTHCIKLKGRRADGTDITIRQCGDYDWGRHCGDIKYMIDQATETTENIDGCLEACDTDGCNRASSHDQFSRILTAIFIPCVLIWIQH</sequence>
<dbReference type="GO" id="GO:0032222">
    <property type="term" value="P:regulation of synaptic transmission, cholinergic"/>
    <property type="evidence" value="ECO:0007669"/>
    <property type="project" value="InterPro"/>
</dbReference>
<evidence type="ECO:0000256" key="2">
    <source>
        <dbReference type="ARBA" id="ARBA00023180"/>
    </source>
</evidence>
<evidence type="ECO:0000256" key="1">
    <source>
        <dbReference type="ARBA" id="ARBA00022729"/>
    </source>
</evidence>
<keyword evidence="1" id="KW-0732">Signal</keyword>
<dbReference type="EMBL" id="VSWD01000010">
    <property type="protein sequence ID" value="KAK3091750.1"/>
    <property type="molecule type" value="Genomic_DNA"/>
</dbReference>